<gene>
    <name evidence="19" type="ORF">N8A98_11855</name>
</gene>
<keyword evidence="10" id="KW-0677">Repeat</keyword>
<reference evidence="19 20" key="1">
    <citation type="submission" date="2022-09" db="EMBL/GenBank/DDBJ databases">
        <title>Interaction between co-microsymbionts with complementary sets of symbiotic genes in legume-rhizobium systems.</title>
        <authorList>
            <person name="Safronova V."/>
            <person name="Sazanova A."/>
            <person name="Afonin A."/>
            <person name="Chirak E."/>
        </authorList>
    </citation>
    <scope>NUCLEOTIDE SEQUENCE [LARGE SCALE GENOMIC DNA]</scope>
    <source>
        <strain evidence="19 20">A18/4-1</strain>
    </source>
</reference>
<dbReference type="PANTHER" id="PTHR41523:SF8">
    <property type="entry name" value="ETHYLENE RESPONSE SENSOR PROTEIN"/>
    <property type="match status" value="1"/>
</dbReference>
<dbReference type="SMART" id="SM00911">
    <property type="entry name" value="HWE_HK"/>
    <property type="match status" value="1"/>
</dbReference>
<dbReference type="Gene3D" id="3.30.565.10">
    <property type="entry name" value="Histidine kinase-like ATPase, C-terminal domain"/>
    <property type="match status" value="1"/>
</dbReference>
<dbReference type="Gene3D" id="3.30.450.20">
    <property type="entry name" value="PAS domain"/>
    <property type="match status" value="1"/>
</dbReference>
<keyword evidence="7" id="KW-0285">Flavoprotein</keyword>
<keyword evidence="4" id="KW-0600">Photoreceptor protein</keyword>
<keyword evidence="15" id="KW-0843">Virulence</keyword>
<keyword evidence="13" id="KW-0067">ATP-binding</keyword>
<sequence length="348" mass="38222">MDTRPDFAAAARLAAIIDSSFDAIISKDLNSVITSWNIAAQRMFGYTPEEAVGRSILMLIPQHLRSEETDIISRIRNGERVESYDTTRLRKDGSTIYVSITVSPIKDADGSIIGASKIARDISQTRESEQRIRLLLREVNHRMKNQFAVILSIIRESSNRALSAKDFEEQVRARIMALSRSHDLLVNSNWSGAGLFELAQEHLSIFANAEQVTLSGPLIMLQPGAVQNLGMAFHELGTNAAKYGALSPRGGHVQLSWEIEEFDDGVRGLTLTWDEQAKGSEPAPPAQASTRRGFGSVVLERVVPIALGGQASVERENGRVRWTLHTHLDRLTMADGGADLGEIIGPMP</sequence>
<evidence type="ECO:0000313" key="19">
    <source>
        <dbReference type="EMBL" id="UXN71821.1"/>
    </source>
</evidence>
<comment type="catalytic activity">
    <reaction evidence="1">
        <text>ATP + protein L-histidine = ADP + protein N-phospho-L-histidine.</text>
        <dbReference type="EC" id="2.7.13.3"/>
    </reaction>
</comment>
<name>A0ABY6CHW1_9HYPH</name>
<evidence type="ECO:0000256" key="8">
    <source>
        <dbReference type="ARBA" id="ARBA00022643"/>
    </source>
</evidence>
<keyword evidence="8" id="KW-0288">FMN</keyword>
<dbReference type="NCBIfam" id="TIGR00229">
    <property type="entry name" value="sensory_box"/>
    <property type="match status" value="1"/>
</dbReference>
<dbReference type="EC" id="2.7.13.3" evidence="2"/>
<feature type="domain" description="PAS" evidence="17">
    <location>
        <begin position="9"/>
        <end position="79"/>
    </location>
</feature>
<keyword evidence="14" id="KW-0157">Chromophore</keyword>
<dbReference type="Pfam" id="PF07536">
    <property type="entry name" value="HWE_HK"/>
    <property type="match status" value="1"/>
</dbReference>
<evidence type="ECO:0000256" key="15">
    <source>
        <dbReference type="ARBA" id="ARBA00023026"/>
    </source>
</evidence>
<evidence type="ECO:0000259" key="17">
    <source>
        <dbReference type="PROSITE" id="PS50112"/>
    </source>
</evidence>
<evidence type="ECO:0000256" key="9">
    <source>
        <dbReference type="ARBA" id="ARBA00022679"/>
    </source>
</evidence>
<evidence type="ECO:0000256" key="14">
    <source>
        <dbReference type="ARBA" id="ARBA00022991"/>
    </source>
</evidence>
<dbReference type="InterPro" id="IPR000014">
    <property type="entry name" value="PAS"/>
</dbReference>
<dbReference type="PROSITE" id="PS50113">
    <property type="entry name" value="PAC"/>
    <property type="match status" value="1"/>
</dbReference>
<dbReference type="InterPro" id="IPR013767">
    <property type="entry name" value="PAS_fold"/>
</dbReference>
<evidence type="ECO:0000259" key="18">
    <source>
        <dbReference type="PROSITE" id="PS50113"/>
    </source>
</evidence>
<dbReference type="Pfam" id="PF00989">
    <property type="entry name" value="PAS"/>
    <property type="match status" value="1"/>
</dbReference>
<evidence type="ECO:0000256" key="13">
    <source>
        <dbReference type="ARBA" id="ARBA00022840"/>
    </source>
</evidence>
<dbReference type="InterPro" id="IPR011102">
    <property type="entry name" value="Sig_transdc_His_kinase_HWE"/>
</dbReference>
<dbReference type="SMART" id="SM00091">
    <property type="entry name" value="PAS"/>
    <property type="match status" value="1"/>
</dbReference>
<dbReference type="EMBL" id="CP104965">
    <property type="protein sequence ID" value="UXN71821.1"/>
    <property type="molecule type" value="Genomic_DNA"/>
</dbReference>
<dbReference type="InterPro" id="IPR000700">
    <property type="entry name" value="PAS-assoc_C"/>
</dbReference>
<feature type="domain" description="PAC" evidence="18">
    <location>
        <begin position="82"/>
        <end position="134"/>
    </location>
</feature>
<dbReference type="InterPro" id="IPR001610">
    <property type="entry name" value="PAC"/>
</dbReference>
<dbReference type="InterPro" id="IPR036890">
    <property type="entry name" value="HATPase_C_sf"/>
</dbReference>
<keyword evidence="12" id="KW-0418">Kinase</keyword>
<protein>
    <recommendedName>
        <fullName evidence="3">Blue-light-activated histidine kinase</fullName>
        <ecNumber evidence="2">2.7.13.3</ecNumber>
    </recommendedName>
</protein>
<evidence type="ECO:0000256" key="3">
    <source>
        <dbReference type="ARBA" id="ARBA00021740"/>
    </source>
</evidence>
<evidence type="ECO:0000256" key="5">
    <source>
        <dbReference type="ARBA" id="ARBA00022553"/>
    </source>
</evidence>
<keyword evidence="5" id="KW-0597">Phosphoprotein</keyword>
<evidence type="ECO:0000256" key="1">
    <source>
        <dbReference type="ARBA" id="ARBA00000085"/>
    </source>
</evidence>
<proteinExistence type="predicted"/>
<evidence type="ECO:0000313" key="20">
    <source>
        <dbReference type="Proteomes" id="UP001061862"/>
    </source>
</evidence>
<accession>A0ABY6CHW1</accession>
<evidence type="ECO:0000256" key="7">
    <source>
        <dbReference type="ARBA" id="ARBA00022630"/>
    </source>
</evidence>
<keyword evidence="6" id="KW-0716">Sensory transduction</keyword>
<evidence type="ECO:0000256" key="4">
    <source>
        <dbReference type="ARBA" id="ARBA00022543"/>
    </source>
</evidence>
<dbReference type="RefSeq" id="WP_262171552.1">
    <property type="nucleotide sequence ID" value="NZ_CP104965.1"/>
</dbReference>
<dbReference type="Proteomes" id="UP001061862">
    <property type="component" value="Chromosome"/>
</dbReference>
<dbReference type="PANTHER" id="PTHR41523">
    <property type="entry name" value="TWO-COMPONENT SYSTEM SENSOR PROTEIN"/>
    <property type="match status" value="1"/>
</dbReference>
<organism evidence="19 20">
    <name type="scientific">Devosia neptuniae</name>
    <dbReference type="NCBI Taxonomy" id="191302"/>
    <lineage>
        <taxon>Bacteria</taxon>
        <taxon>Pseudomonadati</taxon>
        <taxon>Pseudomonadota</taxon>
        <taxon>Alphaproteobacteria</taxon>
        <taxon>Hyphomicrobiales</taxon>
        <taxon>Devosiaceae</taxon>
        <taxon>Devosia</taxon>
    </lineage>
</organism>
<evidence type="ECO:0000256" key="16">
    <source>
        <dbReference type="ARBA" id="ARBA00023170"/>
    </source>
</evidence>
<evidence type="ECO:0000256" key="2">
    <source>
        <dbReference type="ARBA" id="ARBA00012438"/>
    </source>
</evidence>
<evidence type="ECO:0000256" key="11">
    <source>
        <dbReference type="ARBA" id="ARBA00022741"/>
    </source>
</evidence>
<dbReference type="InterPro" id="IPR035965">
    <property type="entry name" value="PAS-like_dom_sf"/>
</dbReference>
<keyword evidence="16" id="KW-0675">Receptor</keyword>
<keyword evidence="20" id="KW-1185">Reference proteome</keyword>
<dbReference type="CDD" id="cd00130">
    <property type="entry name" value="PAS"/>
    <property type="match status" value="1"/>
</dbReference>
<evidence type="ECO:0000256" key="10">
    <source>
        <dbReference type="ARBA" id="ARBA00022737"/>
    </source>
</evidence>
<keyword evidence="9" id="KW-0808">Transferase</keyword>
<dbReference type="SUPFAM" id="SSF55785">
    <property type="entry name" value="PYP-like sensor domain (PAS domain)"/>
    <property type="match status" value="1"/>
</dbReference>
<keyword evidence="11" id="KW-0547">Nucleotide-binding</keyword>
<dbReference type="SMART" id="SM00086">
    <property type="entry name" value="PAC"/>
    <property type="match status" value="1"/>
</dbReference>
<dbReference type="PROSITE" id="PS50112">
    <property type="entry name" value="PAS"/>
    <property type="match status" value="1"/>
</dbReference>
<evidence type="ECO:0000256" key="6">
    <source>
        <dbReference type="ARBA" id="ARBA00022606"/>
    </source>
</evidence>
<evidence type="ECO:0000256" key="12">
    <source>
        <dbReference type="ARBA" id="ARBA00022777"/>
    </source>
</evidence>